<accession>M4V9K9</accession>
<evidence type="ECO:0000313" key="6">
    <source>
        <dbReference type="EMBL" id="AGH95903.1"/>
    </source>
</evidence>
<dbReference type="eggNOG" id="COG1092">
    <property type="taxonomic scope" value="Bacteria"/>
</dbReference>
<dbReference type="SUPFAM" id="SSF55120">
    <property type="entry name" value="Pseudouridine synthase"/>
    <property type="match status" value="1"/>
</dbReference>
<dbReference type="GO" id="GO:0032259">
    <property type="term" value="P:methylation"/>
    <property type="evidence" value="ECO:0007669"/>
    <property type="project" value="UniProtKB-KW"/>
</dbReference>
<dbReference type="InterPro" id="IPR006224">
    <property type="entry name" value="PsdUridine_synth_RluA-like_CS"/>
</dbReference>
<proteinExistence type="predicted"/>
<dbReference type="RefSeq" id="WP_015470393.1">
    <property type="nucleotide sequence ID" value="NC_020813.1"/>
</dbReference>
<evidence type="ECO:0000256" key="3">
    <source>
        <dbReference type="ARBA" id="ARBA00022691"/>
    </source>
</evidence>
<evidence type="ECO:0000256" key="1">
    <source>
        <dbReference type="ARBA" id="ARBA00022603"/>
    </source>
</evidence>
<dbReference type="Gene3D" id="3.40.50.150">
    <property type="entry name" value="Vaccinia Virus protein VP39"/>
    <property type="match status" value="1"/>
</dbReference>
<dbReference type="KEGG" id="bex:A11Q_1687"/>
<keyword evidence="3" id="KW-0949">S-adenosyl-L-methionine</keyword>
<dbReference type="HOGENOM" id="CLU_434060_0_0_7"/>
<dbReference type="EMBL" id="CP003537">
    <property type="protein sequence ID" value="AGH95903.1"/>
    <property type="molecule type" value="Genomic_DNA"/>
</dbReference>
<dbReference type="GO" id="GO:0001522">
    <property type="term" value="P:pseudouridine synthesis"/>
    <property type="evidence" value="ECO:0007669"/>
    <property type="project" value="InterPro"/>
</dbReference>
<sequence>MTYNKYHGISDIMQLRYTEHENFLAFDKPYDFRTHQVADGQFGFVEHVAEKLSKSLFVVHRLDKGTSGLILFATTKEAAANISQLFEKHLIKKTYYFLTHASLAEHQFTINSHIEKQNGTYFNIEDKEANSETEFQFIQAVGTNFLWAAKPKTGKPHQIRLHAEKAGIPILGDAEHGGRPFHRLALHAKELKFTLDGKTFEVTSELPPIFQKEFNTTLEALLYENWHKRQILYHIPENESYRLLHLESTDIRADVFSERLWVYDYTHDGITSEEQDAIQSFSKEKNLQPIIRHMLNRGQGVGGLEQSTLHNSSANTNWVAQEESVCYHLRTDSGFSPGLFLDQRENRIWVKQNSSNKSVLNLFCYTSGFSVNAALGKAKQVTSVDVSAKFLNWSRENFQLNEIDPQKHEFFAQDSLVFLKGSVKRGRKWDLIICDPPSFGRSKESVWKLERDLPELASSLIQCLNKNGKILFTCNLEKKTRQDIIQLFQKGLKNKKQWNFDRLPLLSLDYELTDDRVNLMKGFFVLQSQ</sequence>
<dbReference type="GO" id="GO:0003723">
    <property type="term" value="F:RNA binding"/>
    <property type="evidence" value="ECO:0007669"/>
    <property type="project" value="InterPro"/>
</dbReference>
<dbReference type="InterPro" id="IPR029063">
    <property type="entry name" value="SAM-dependent_MTases_sf"/>
</dbReference>
<evidence type="ECO:0000259" key="4">
    <source>
        <dbReference type="Pfam" id="PF00849"/>
    </source>
</evidence>
<gene>
    <name evidence="6" type="ORF">A11Q_1687</name>
</gene>
<dbReference type="GO" id="GO:0006396">
    <property type="term" value="P:RNA processing"/>
    <property type="evidence" value="ECO:0007669"/>
    <property type="project" value="UniProtKB-ARBA"/>
</dbReference>
<dbReference type="PROSITE" id="PS01129">
    <property type="entry name" value="PSI_RLU"/>
    <property type="match status" value="1"/>
</dbReference>
<name>M4V9K9_9BACT</name>
<dbReference type="InterPro" id="IPR020103">
    <property type="entry name" value="PsdUridine_synth_cat_dom_sf"/>
</dbReference>
<protein>
    <submittedName>
        <fullName evidence="6">Methyltransferase</fullName>
    </submittedName>
</protein>
<evidence type="ECO:0000256" key="2">
    <source>
        <dbReference type="ARBA" id="ARBA00022679"/>
    </source>
</evidence>
<feature type="domain" description="Pseudouridine synthase RsuA/RluA-like" evidence="4">
    <location>
        <begin position="23"/>
        <end position="164"/>
    </location>
</feature>
<dbReference type="OrthoDB" id="5288007at2"/>
<evidence type="ECO:0000259" key="5">
    <source>
        <dbReference type="Pfam" id="PF10672"/>
    </source>
</evidence>
<keyword evidence="1 6" id="KW-0489">Methyltransferase</keyword>
<dbReference type="eggNOG" id="COG0564">
    <property type="taxonomic scope" value="Bacteria"/>
</dbReference>
<dbReference type="Gene3D" id="3.30.2350.10">
    <property type="entry name" value="Pseudouridine synthase"/>
    <property type="match status" value="1"/>
</dbReference>
<dbReference type="STRING" id="1184267.A11Q_1687"/>
<dbReference type="PATRIC" id="fig|1184267.3.peg.1708"/>
<keyword evidence="2 6" id="KW-0808">Transferase</keyword>
<dbReference type="Pfam" id="PF00849">
    <property type="entry name" value="PseudoU_synth_2"/>
    <property type="match status" value="1"/>
</dbReference>
<reference evidence="6 7" key="1">
    <citation type="journal article" date="2013" name="ISME J.">
        <title>By their genes ye shall know them: genomic signatures of predatory bacteria.</title>
        <authorList>
            <person name="Pasternak Z."/>
            <person name="Pietrokovski S."/>
            <person name="Rotem O."/>
            <person name="Gophna U."/>
            <person name="Lurie-Weinberger M.N."/>
            <person name="Jurkevitch E."/>
        </authorList>
    </citation>
    <scope>NUCLEOTIDE SEQUENCE [LARGE SCALE GENOMIC DNA]</scope>
    <source>
        <strain evidence="6 7">JSS</strain>
    </source>
</reference>
<dbReference type="PANTHER" id="PTHR43042:SF3">
    <property type="entry name" value="RIBOSOMAL RNA LARGE SUBUNIT METHYLTRANSFERASE YWBD-RELATED"/>
    <property type="match status" value="1"/>
</dbReference>
<keyword evidence="7" id="KW-1185">Reference proteome</keyword>
<dbReference type="InterPro" id="IPR006145">
    <property type="entry name" value="PsdUridine_synth_RsuA/RluA"/>
</dbReference>
<dbReference type="CDD" id="cd02869">
    <property type="entry name" value="PseudoU_synth_RluA_like"/>
    <property type="match status" value="1"/>
</dbReference>
<dbReference type="CDD" id="cd02440">
    <property type="entry name" value="AdoMet_MTases"/>
    <property type="match status" value="1"/>
</dbReference>
<dbReference type="GO" id="GO:0008168">
    <property type="term" value="F:methyltransferase activity"/>
    <property type="evidence" value="ECO:0007669"/>
    <property type="project" value="UniProtKB-KW"/>
</dbReference>
<organism evidence="6 7">
    <name type="scientific">Pseudobdellovibrio exovorus JSS</name>
    <dbReference type="NCBI Taxonomy" id="1184267"/>
    <lineage>
        <taxon>Bacteria</taxon>
        <taxon>Pseudomonadati</taxon>
        <taxon>Bdellovibrionota</taxon>
        <taxon>Bdellovibrionia</taxon>
        <taxon>Bdellovibrionales</taxon>
        <taxon>Pseudobdellovibrionaceae</taxon>
        <taxon>Pseudobdellovibrio</taxon>
    </lineage>
</organism>
<dbReference type="Proteomes" id="UP000012040">
    <property type="component" value="Chromosome"/>
</dbReference>
<dbReference type="AlphaFoldDB" id="M4V9K9"/>
<dbReference type="GO" id="GO:0009982">
    <property type="term" value="F:pseudouridine synthase activity"/>
    <property type="evidence" value="ECO:0007669"/>
    <property type="project" value="InterPro"/>
</dbReference>
<dbReference type="GO" id="GO:0140098">
    <property type="term" value="F:catalytic activity, acting on RNA"/>
    <property type="evidence" value="ECO:0007669"/>
    <property type="project" value="UniProtKB-ARBA"/>
</dbReference>
<dbReference type="InterPro" id="IPR019614">
    <property type="entry name" value="SAM-dep_methyl-trfase"/>
</dbReference>
<dbReference type="Pfam" id="PF10672">
    <property type="entry name" value="Methyltrans_SAM"/>
    <property type="match status" value="1"/>
</dbReference>
<feature type="domain" description="S-adenosylmethionine-dependent methyltransferase" evidence="5">
    <location>
        <begin position="317"/>
        <end position="466"/>
    </location>
</feature>
<evidence type="ECO:0000313" key="7">
    <source>
        <dbReference type="Proteomes" id="UP000012040"/>
    </source>
</evidence>
<dbReference type="PANTHER" id="PTHR43042">
    <property type="entry name" value="SAM-DEPENDENT METHYLTRANSFERASE"/>
    <property type="match status" value="1"/>
</dbReference>
<dbReference type="SUPFAM" id="SSF53335">
    <property type="entry name" value="S-adenosyl-L-methionine-dependent methyltransferases"/>
    <property type="match status" value="1"/>
</dbReference>